<dbReference type="Pfam" id="PF04970">
    <property type="entry name" value="LRAT"/>
    <property type="match status" value="1"/>
</dbReference>
<keyword evidence="1" id="KW-0472">Membrane</keyword>
<dbReference type="Proteomes" id="UP000663824">
    <property type="component" value="Unassembled WGS sequence"/>
</dbReference>
<dbReference type="EMBL" id="CAJOBJ010000419">
    <property type="protein sequence ID" value="CAF3821358.1"/>
    <property type="molecule type" value="Genomic_DNA"/>
</dbReference>
<dbReference type="EMBL" id="CAJOBI010000133">
    <property type="protein sequence ID" value="CAF3797143.1"/>
    <property type="molecule type" value="Genomic_DNA"/>
</dbReference>
<keyword evidence="12" id="KW-1185">Reference proteome</keyword>
<keyword evidence="1" id="KW-0812">Transmembrane</keyword>
<evidence type="ECO:0000313" key="9">
    <source>
        <dbReference type="EMBL" id="CAF3797143.1"/>
    </source>
</evidence>
<dbReference type="Proteomes" id="UP000663834">
    <property type="component" value="Unassembled WGS sequence"/>
</dbReference>
<dbReference type="EMBL" id="CAJNOV010019141">
    <property type="protein sequence ID" value="CAF1628151.1"/>
    <property type="molecule type" value="Genomic_DNA"/>
</dbReference>
<evidence type="ECO:0000313" key="12">
    <source>
        <dbReference type="Proteomes" id="UP000663866"/>
    </source>
</evidence>
<evidence type="ECO:0000259" key="2">
    <source>
        <dbReference type="PROSITE" id="PS51934"/>
    </source>
</evidence>
<evidence type="ECO:0000313" key="5">
    <source>
        <dbReference type="EMBL" id="CAF2078205.1"/>
    </source>
</evidence>
<evidence type="ECO:0000313" key="8">
    <source>
        <dbReference type="EMBL" id="CAF3745217.1"/>
    </source>
</evidence>
<evidence type="ECO:0000313" key="3">
    <source>
        <dbReference type="EMBL" id="CAF1286867.1"/>
    </source>
</evidence>
<organism evidence="5 11">
    <name type="scientific">Rotaria magnacalcarata</name>
    <dbReference type="NCBI Taxonomy" id="392030"/>
    <lineage>
        <taxon>Eukaryota</taxon>
        <taxon>Metazoa</taxon>
        <taxon>Spiralia</taxon>
        <taxon>Gnathifera</taxon>
        <taxon>Rotifera</taxon>
        <taxon>Eurotatoria</taxon>
        <taxon>Bdelloidea</taxon>
        <taxon>Philodinida</taxon>
        <taxon>Philodinidae</taxon>
        <taxon>Rotaria</taxon>
    </lineage>
</organism>
<evidence type="ECO:0000313" key="11">
    <source>
        <dbReference type="Proteomes" id="UP000663856"/>
    </source>
</evidence>
<evidence type="ECO:0000313" key="6">
    <source>
        <dbReference type="EMBL" id="CAF2158938.1"/>
    </source>
</evidence>
<comment type="caution">
    <text evidence="5">The sequence shown here is derived from an EMBL/GenBank/DDBJ whole genome shotgun (WGS) entry which is preliminary data.</text>
</comment>
<dbReference type="OrthoDB" id="421951at2759"/>
<dbReference type="Proteomes" id="UP000663856">
    <property type="component" value="Unassembled WGS sequence"/>
</dbReference>
<dbReference type="EMBL" id="CAJNRE010017973">
    <property type="protein sequence ID" value="CAF2158938.1"/>
    <property type="molecule type" value="Genomic_DNA"/>
</dbReference>
<sequence>MIDRQRLIPNLKEQLTNVVKVLTQKDRSLQKTRREKIHDLNQVKPGDHVSFYKTDFYYAHHGIVSEVRDKQLHMIHYFNTLEHARSALMKGSIYIAAIIESDWRVNIKSTTEDVYLHHYDDIPCFSNEETLQRAYAQLGKRGYSLLGNNCEHWARWCRTGEHYSEQIVTFRGLVKKKSATLLIIDPTALLVKDIALISVRTFGQFLSAIGSGIILTAVESISAYIDISKKKDQRKKGTLSDVALKKYVVRRITSASTTIIGGTAGTIAGTIFIPVPILGATVGGVVGSVGGKLIGDVSGIALSKILEVYEKIKESKIKKMSTIPQLMTNISPSSELVHGLMALTFEQQQEEEQIAKVVQEAITVKSSSNSLYPSLDEFINDNSNITQEKYEKTRELATELFVDDNSVEYFVLTPLSDSNSPEEFASSTDLLVLRWPTEIIKPWESGEETVLDINDLNINKE</sequence>
<dbReference type="PANTHER" id="PTHR46137:SF3">
    <property type="entry name" value="OS05G0310600 PROTEIN"/>
    <property type="match status" value="1"/>
</dbReference>
<dbReference type="Proteomes" id="UP000676336">
    <property type="component" value="Unassembled WGS sequence"/>
</dbReference>
<evidence type="ECO:0000313" key="10">
    <source>
        <dbReference type="EMBL" id="CAF3821358.1"/>
    </source>
</evidence>
<proteinExistence type="predicted"/>
<evidence type="ECO:0000313" key="7">
    <source>
        <dbReference type="EMBL" id="CAF3742492.1"/>
    </source>
</evidence>
<dbReference type="EMBL" id="CAJOBG010000037">
    <property type="protein sequence ID" value="CAF3742492.1"/>
    <property type="molecule type" value="Genomic_DNA"/>
</dbReference>
<dbReference type="Proteomes" id="UP000681967">
    <property type="component" value="Unassembled WGS sequence"/>
</dbReference>
<dbReference type="Proteomes" id="UP000663866">
    <property type="component" value="Unassembled WGS sequence"/>
</dbReference>
<name>A0A816RWC8_9BILA</name>
<dbReference type="PANTHER" id="PTHR46137">
    <property type="entry name" value="OS05G0310600 PROTEIN"/>
    <property type="match status" value="1"/>
</dbReference>
<feature type="domain" description="LRAT" evidence="2">
    <location>
        <begin position="50"/>
        <end position="166"/>
    </location>
</feature>
<accession>A0A816RWC8</accession>
<dbReference type="EMBL" id="CAJOBH010000002">
    <property type="protein sequence ID" value="CAF3745217.1"/>
    <property type="molecule type" value="Genomic_DNA"/>
</dbReference>
<reference evidence="5" key="1">
    <citation type="submission" date="2021-02" db="EMBL/GenBank/DDBJ databases">
        <authorList>
            <person name="Nowell W R."/>
        </authorList>
    </citation>
    <scope>NUCLEOTIDE SEQUENCE</scope>
</reference>
<dbReference type="EMBL" id="CAJNOW010000632">
    <property type="protein sequence ID" value="CAF1286867.1"/>
    <property type="molecule type" value="Genomic_DNA"/>
</dbReference>
<gene>
    <name evidence="8" type="ORF">BYL167_LOCUS30</name>
    <name evidence="4" type="ORF">CJN711_LOCUS39003</name>
    <name evidence="10" type="ORF">GIL414_LOCUS2239</name>
    <name evidence="3" type="ORF">KQP761_LOCUS4070</name>
    <name evidence="6" type="ORF">MBJ925_LOCUS32799</name>
    <name evidence="7" type="ORF">OVN521_LOCUS647</name>
    <name evidence="9" type="ORF">SMN809_LOCUS966</name>
    <name evidence="5" type="ORF">WKI299_LOCUS15590</name>
</gene>
<dbReference type="Proteomes" id="UP000663855">
    <property type="component" value="Unassembled WGS sequence"/>
</dbReference>
<dbReference type="EMBL" id="CAJNRF010006075">
    <property type="protein sequence ID" value="CAF2078205.1"/>
    <property type="molecule type" value="Genomic_DNA"/>
</dbReference>
<dbReference type="AlphaFoldDB" id="A0A816RWC8"/>
<dbReference type="InterPro" id="IPR007053">
    <property type="entry name" value="LRAT_dom"/>
</dbReference>
<protein>
    <recommendedName>
        <fullName evidence="2">LRAT domain-containing protein</fullName>
    </recommendedName>
</protein>
<feature type="transmembrane region" description="Helical" evidence="1">
    <location>
        <begin position="205"/>
        <end position="225"/>
    </location>
</feature>
<dbReference type="Proteomes" id="UP000681720">
    <property type="component" value="Unassembled WGS sequence"/>
</dbReference>
<dbReference type="Gene3D" id="3.90.1720.10">
    <property type="entry name" value="endopeptidase domain like (from Nostoc punctiforme)"/>
    <property type="match status" value="1"/>
</dbReference>
<evidence type="ECO:0000256" key="1">
    <source>
        <dbReference type="SAM" id="Phobius"/>
    </source>
</evidence>
<evidence type="ECO:0000313" key="4">
    <source>
        <dbReference type="EMBL" id="CAF1628151.1"/>
    </source>
</evidence>
<keyword evidence="1" id="KW-1133">Transmembrane helix</keyword>
<dbReference type="PROSITE" id="PS51934">
    <property type="entry name" value="LRAT"/>
    <property type="match status" value="1"/>
</dbReference>